<dbReference type="EMBL" id="BONF01000040">
    <property type="protein sequence ID" value="GIF84741.1"/>
    <property type="molecule type" value="Genomic_DNA"/>
</dbReference>
<evidence type="ECO:0000313" key="3">
    <source>
        <dbReference type="Proteomes" id="UP000601223"/>
    </source>
</evidence>
<gene>
    <name evidence="2" type="ORF">Cba03nite_60900</name>
</gene>
<dbReference type="InterPro" id="IPR035994">
    <property type="entry name" value="Nucleoside_phosphorylase_sf"/>
</dbReference>
<evidence type="ECO:0000259" key="1">
    <source>
        <dbReference type="Pfam" id="PF01048"/>
    </source>
</evidence>
<dbReference type="GO" id="GO:0008782">
    <property type="term" value="F:adenosylhomocysteine nucleosidase activity"/>
    <property type="evidence" value="ECO:0007669"/>
    <property type="project" value="TreeGrafter"/>
</dbReference>
<dbReference type="PANTHER" id="PTHR46832">
    <property type="entry name" value="5'-METHYLTHIOADENOSINE/S-ADENOSYLHOMOCYSTEINE NUCLEOSIDASE"/>
    <property type="match status" value="1"/>
</dbReference>
<organism evidence="2 3">
    <name type="scientific">Catellatospora bangladeshensis</name>
    <dbReference type="NCBI Taxonomy" id="310355"/>
    <lineage>
        <taxon>Bacteria</taxon>
        <taxon>Bacillati</taxon>
        <taxon>Actinomycetota</taxon>
        <taxon>Actinomycetes</taxon>
        <taxon>Micromonosporales</taxon>
        <taxon>Micromonosporaceae</taxon>
        <taxon>Catellatospora</taxon>
    </lineage>
</organism>
<dbReference type="PANTHER" id="PTHR46832:SF1">
    <property type="entry name" value="5'-METHYLTHIOADENOSINE_S-ADENOSYLHOMOCYSTEINE NUCLEOSIDASE"/>
    <property type="match status" value="1"/>
</dbReference>
<dbReference type="InterPro" id="IPR000845">
    <property type="entry name" value="Nucleoside_phosphorylase_d"/>
</dbReference>
<dbReference type="GO" id="GO:0008930">
    <property type="term" value="F:methylthioadenosine nucleosidase activity"/>
    <property type="evidence" value="ECO:0007669"/>
    <property type="project" value="TreeGrafter"/>
</dbReference>
<dbReference type="Pfam" id="PF01048">
    <property type="entry name" value="PNP_UDP_1"/>
    <property type="match status" value="2"/>
</dbReference>
<protein>
    <submittedName>
        <fullName evidence="2">Nucleosidase</fullName>
    </submittedName>
</protein>
<comment type="caution">
    <text evidence="2">The sequence shown here is derived from an EMBL/GenBank/DDBJ whole genome shotgun (WGS) entry which is preliminary data.</text>
</comment>
<dbReference type="RefSeq" id="WP_203753477.1">
    <property type="nucleotide sequence ID" value="NZ_BONF01000040.1"/>
</dbReference>
<dbReference type="GO" id="GO:0005829">
    <property type="term" value="C:cytosol"/>
    <property type="evidence" value="ECO:0007669"/>
    <property type="project" value="TreeGrafter"/>
</dbReference>
<dbReference type="Proteomes" id="UP000601223">
    <property type="component" value="Unassembled WGS sequence"/>
</dbReference>
<proteinExistence type="predicted"/>
<dbReference type="AlphaFoldDB" id="A0A8J3JHJ6"/>
<dbReference type="SUPFAM" id="SSF53167">
    <property type="entry name" value="Purine and uridine phosphorylases"/>
    <property type="match status" value="1"/>
</dbReference>
<dbReference type="GO" id="GO:0009116">
    <property type="term" value="P:nucleoside metabolic process"/>
    <property type="evidence" value="ECO:0007669"/>
    <property type="project" value="InterPro"/>
</dbReference>
<keyword evidence="3" id="KW-1185">Reference proteome</keyword>
<evidence type="ECO:0000313" key="2">
    <source>
        <dbReference type="EMBL" id="GIF84741.1"/>
    </source>
</evidence>
<sequence length="192" mass="19990">MKLTGTVTSDRPLIVVALPEEAAHLRTDHPVLLTGVGKVHAALAVTRVLAAGPLPREIVNLGTAGALRPGLAGTHEISRVIQHDFDSATIRALTGRTFGAPLDLAGSGPVLATGDVFVSDPALRAGLAEHAGLVDMEGYAVAAAAAEHGVPVRMIKHVSDEADDTAFQTWAESVDACARTLATWLTDWQHTS</sequence>
<dbReference type="NCBIfam" id="NF004168">
    <property type="entry name" value="PRK05634.1"/>
    <property type="match status" value="1"/>
</dbReference>
<accession>A0A8J3JHJ6</accession>
<dbReference type="GO" id="GO:0019284">
    <property type="term" value="P:L-methionine salvage from S-adenosylmethionine"/>
    <property type="evidence" value="ECO:0007669"/>
    <property type="project" value="TreeGrafter"/>
</dbReference>
<reference evidence="2 3" key="1">
    <citation type="submission" date="2021-01" db="EMBL/GenBank/DDBJ databases">
        <title>Whole genome shotgun sequence of Catellatospora bangladeshensis NBRC 107357.</title>
        <authorList>
            <person name="Komaki H."/>
            <person name="Tamura T."/>
        </authorList>
    </citation>
    <scope>NUCLEOTIDE SEQUENCE [LARGE SCALE GENOMIC DNA]</scope>
    <source>
        <strain evidence="2 3">NBRC 107357</strain>
    </source>
</reference>
<name>A0A8J3JHJ6_9ACTN</name>
<feature type="domain" description="Nucleoside phosphorylase" evidence="1">
    <location>
        <begin position="31"/>
        <end position="88"/>
    </location>
</feature>
<dbReference type="Gene3D" id="3.40.50.1580">
    <property type="entry name" value="Nucleoside phosphorylase domain"/>
    <property type="match status" value="1"/>
</dbReference>
<feature type="domain" description="Nucleoside phosphorylase" evidence="1">
    <location>
        <begin position="110"/>
        <end position="179"/>
    </location>
</feature>